<dbReference type="STRING" id="649747.HMPREF0083_04694"/>
<name>U1WY93_ANEAE</name>
<dbReference type="GeneID" id="92841195"/>
<keyword evidence="2" id="KW-1185">Reference proteome</keyword>
<dbReference type="Pfam" id="PF13814">
    <property type="entry name" value="Replic_Relax"/>
    <property type="match status" value="1"/>
</dbReference>
<organism evidence="1 2">
    <name type="scientific">Aneurinibacillus aneurinilyticus ATCC 12856</name>
    <dbReference type="NCBI Taxonomy" id="649747"/>
    <lineage>
        <taxon>Bacteria</taxon>
        <taxon>Bacillati</taxon>
        <taxon>Bacillota</taxon>
        <taxon>Bacilli</taxon>
        <taxon>Bacillales</taxon>
        <taxon>Paenibacillaceae</taxon>
        <taxon>Aneurinibacillus group</taxon>
        <taxon>Aneurinibacillus</taxon>
    </lineage>
</organism>
<sequence>MNSKMEIKKSLYEYEIMTTQQLAILHGWKQKTVYSYLQKMSKDKQIRKVDVPEIKRGAKAYSLMPNQAKYVAEFRNELAMFQPKEWETVPGSMLSILLANQIFCEMIRSTREMPDAGIVEWTGRRTLMQRYQEDEKKPLLKMNSYGVFYYENQKRNIYLDILNGTESLAVLETMLLQHSQLITIDRPKSVGKTLLLFVYLGKSAGRTILQLWRKFSAGSVDIPFVAVAHFEELAEQGIFSSVWQSLDKEGISLMDMPFQVSEKELQESDFLGKTKSIRFQFKSINGFFDEKEATNVKKDEESNKEEDAIEWE</sequence>
<accession>U1WY93</accession>
<dbReference type="RefSeq" id="WP_021624110.1">
    <property type="nucleotide sequence ID" value="NZ_KE952892.1"/>
</dbReference>
<gene>
    <name evidence="1" type="ORF">HMPREF0083_04694</name>
</gene>
<dbReference type="InterPro" id="IPR025855">
    <property type="entry name" value="Replic_Relax"/>
</dbReference>
<protein>
    <submittedName>
        <fullName evidence="1">Uncharacterized protein</fullName>
    </submittedName>
</protein>
<evidence type="ECO:0000313" key="1">
    <source>
        <dbReference type="EMBL" id="ERI07223.1"/>
    </source>
</evidence>
<dbReference type="HOGENOM" id="CLU_890379_0_0_9"/>
<comment type="caution">
    <text evidence="1">The sequence shown here is derived from an EMBL/GenBank/DDBJ whole genome shotgun (WGS) entry which is preliminary data.</text>
</comment>
<dbReference type="EMBL" id="AWSJ01000287">
    <property type="protein sequence ID" value="ERI07223.1"/>
    <property type="molecule type" value="Genomic_DNA"/>
</dbReference>
<dbReference type="eggNOG" id="ENOG5033JFU">
    <property type="taxonomic scope" value="Bacteria"/>
</dbReference>
<proteinExistence type="predicted"/>
<dbReference type="AlphaFoldDB" id="U1WY93"/>
<dbReference type="Proteomes" id="UP000016511">
    <property type="component" value="Unassembled WGS sequence"/>
</dbReference>
<dbReference type="PATRIC" id="fig|649747.3.peg.4224"/>
<reference evidence="1 2" key="1">
    <citation type="submission" date="2013-08" db="EMBL/GenBank/DDBJ databases">
        <authorList>
            <person name="Weinstock G."/>
            <person name="Sodergren E."/>
            <person name="Wylie T."/>
            <person name="Fulton L."/>
            <person name="Fulton R."/>
            <person name="Fronick C."/>
            <person name="O'Laughlin M."/>
            <person name="Godfrey J."/>
            <person name="Miner T."/>
            <person name="Herter B."/>
            <person name="Appelbaum E."/>
            <person name="Cordes M."/>
            <person name="Lek S."/>
            <person name="Wollam A."/>
            <person name="Pepin K.H."/>
            <person name="Palsikar V.B."/>
            <person name="Mitreva M."/>
            <person name="Wilson R.K."/>
        </authorList>
    </citation>
    <scope>NUCLEOTIDE SEQUENCE [LARGE SCALE GENOMIC DNA]</scope>
    <source>
        <strain evidence="1 2">ATCC 12856</strain>
    </source>
</reference>
<evidence type="ECO:0000313" key="2">
    <source>
        <dbReference type="Proteomes" id="UP000016511"/>
    </source>
</evidence>